<organism evidence="2 3">
    <name type="scientific">Dreissena polymorpha</name>
    <name type="common">Zebra mussel</name>
    <name type="synonym">Mytilus polymorpha</name>
    <dbReference type="NCBI Taxonomy" id="45954"/>
    <lineage>
        <taxon>Eukaryota</taxon>
        <taxon>Metazoa</taxon>
        <taxon>Spiralia</taxon>
        <taxon>Lophotrochozoa</taxon>
        <taxon>Mollusca</taxon>
        <taxon>Bivalvia</taxon>
        <taxon>Autobranchia</taxon>
        <taxon>Heteroconchia</taxon>
        <taxon>Euheterodonta</taxon>
        <taxon>Imparidentia</taxon>
        <taxon>Neoheterodontei</taxon>
        <taxon>Myida</taxon>
        <taxon>Dreissenoidea</taxon>
        <taxon>Dreissenidae</taxon>
        <taxon>Dreissena</taxon>
    </lineage>
</organism>
<dbReference type="Proteomes" id="UP000828390">
    <property type="component" value="Unassembled WGS sequence"/>
</dbReference>
<dbReference type="EMBL" id="JAIWYP010000006">
    <property type="protein sequence ID" value="KAH3815734.1"/>
    <property type="molecule type" value="Genomic_DNA"/>
</dbReference>
<sequence length="115" mass="12968">MQAENVTINDIMHAMEAKKREYNEEMKASLQSLLQEKQDLNDKVNSFIGVGIRNLNGNVEKRNVYNSAITSLVSQTSNELDIMKGTQFLPQFPSATCVHSSCLNVIRLLLYTFLA</sequence>
<accession>A0A9D4JME5</accession>
<comment type="caution">
    <text evidence="2">The sequence shown here is derived from an EMBL/GenBank/DDBJ whole genome shotgun (WGS) entry which is preliminary data.</text>
</comment>
<keyword evidence="3" id="KW-1185">Reference proteome</keyword>
<dbReference type="AlphaFoldDB" id="A0A9D4JME5"/>
<feature type="coiled-coil region" evidence="1">
    <location>
        <begin position="12"/>
        <end position="43"/>
    </location>
</feature>
<keyword evidence="1" id="KW-0175">Coiled coil</keyword>
<reference evidence="2" key="2">
    <citation type="submission" date="2020-11" db="EMBL/GenBank/DDBJ databases">
        <authorList>
            <person name="McCartney M.A."/>
            <person name="Auch B."/>
            <person name="Kono T."/>
            <person name="Mallez S."/>
            <person name="Becker A."/>
            <person name="Gohl D.M."/>
            <person name="Silverstein K.A.T."/>
            <person name="Koren S."/>
            <person name="Bechman K.B."/>
            <person name="Herman A."/>
            <person name="Abrahante J.E."/>
            <person name="Garbe J."/>
        </authorList>
    </citation>
    <scope>NUCLEOTIDE SEQUENCE</scope>
    <source>
        <strain evidence="2">Duluth1</strain>
        <tissue evidence="2">Whole animal</tissue>
    </source>
</reference>
<gene>
    <name evidence="2" type="ORF">DPMN_144265</name>
</gene>
<protein>
    <submittedName>
        <fullName evidence="2">Uncharacterized protein</fullName>
    </submittedName>
</protein>
<reference evidence="2" key="1">
    <citation type="journal article" date="2019" name="bioRxiv">
        <title>The Genome of the Zebra Mussel, Dreissena polymorpha: A Resource for Invasive Species Research.</title>
        <authorList>
            <person name="McCartney M.A."/>
            <person name="Auch B."/>
            <person name="Kono T."/>
            <person name="Mallez S."/>
            <person name="Zhang Y."/>
            <person name="Obille A."/>
            <person name="Becker A."/>
            <person name="Abrahante J.E."/>
            <person name="Garbe J."/>
            <person name="Badalamenti J.P."/>
            <person name="Herman A."/>
            <person name="Mangelson H."/>
            <person name="Liachko I."/>
            <person name="Sullivan S."/>
            <person name="Sone E.D."/>
            <person name="Koren S."/>
            <person name="Silverstein K.A.T."/>
            <person name="Beckman K.B."/>
            <person name="Gohl D.M."/>
        </authorList>
    </citation>
    <scope>NUCLEOTIDE SEQUENCE</scope>
    <source>
        <strain evidence="2">Duluth1</strain>
        <tissue evidence="2">Whole animal</tissue>
    </source>
</reference>
<evidence type="ECO:0000313" key="3">
    <source>
        <dbReference type="Proteomes" id="UP000828390"/>
    </source>
</evidence>
<evidence type="ECO:0000313" key="2">
    <source>
        <dbReference type="EMBL" id="KAH3815734.1"/>
    </source>
</evidence>
<name>A0A9D4JME5_DREPO</name>
<evidence type="ECO:0000256" key="1">
    <source>
        <dbReference type="SAM" id="Coils"/>
    </source>
</evidence>
<proteinExistence type="predicted"/>